<protein>
    <submittedName>
        <fullName evidence="2">NAD-dependent epimerase/dehydratase family protein</fullName>
    </submittedName>
</protein>
<dbReference type="Gene3D" id="3.40.50.720">
    <property type="entry name" value="NAD(P)-binding Rossmann-like Domain"/>
    <property type="match status" value="1"/>
</dbReference>
<dbReference type="SUPFAM" id="SSF51735">
    <property type="entry name" value="NAD(P)-binding Rossmann-fold domains"/>
    <property type="match status" value="1"/>
</dbReference>
<organism evidence="2 3">
    <name type="scientific">Serratia rhizosphaerae</name>
    <dbReference type="NCBI Taxonomy" id="2597702"/>
    <lineage>
        <taxon>Bacteria</taxon>
        <taxon>Pseudomonadati</taxon>
        <taxon>Pseudomonadota</taxon>
        <taxon>Gammaproteobacteria</taxon>
        <taxon>Enterobacterales</taxon>
        <taxon>Yersiniaceae</taxon>
        <taxon>Serratia</taxon>
    </lineage>
</organism>
<sequence length="225" mass="24044">MAGGAFMLTARQTVSNLRSLMKSIFIYGITGDIGQRTARLLSEAGHRVSGVARNENKARALRDQDIDVVLGDVASASAQTHQAWLEGVDVVLFTAGAKSDDEAKIRAVDYQAVIHSAQAAMHAGVGAYVLVSAFPEAGRRRETTPGFECYMHYKKLADAWLVNSTLAWTILRPGRLTEAAPTGRVQAAAALPYGEIPRADFAAFVADAIRRGAYPQAIVEVTGAV</sequence>
<evidence type="ECO:0000313" key="2">
    <source>
        <dbReference type="EMBL" id="QHA87885.1"/>
    </source>
</evidence>
<dbReference type="PANTHER" id="PTHR15020:SF50">
    <property type="entry name" value="UPF0659 PROTEIN YMR090W"/>
    <property type="match status" value="1"/>
</dbReference>
<gene>
    <name evidence="2" type="ORF">FO014_13445</name>
</gene>
<dbReference type="Pfam" id="PF13460">
    <property type="entry name" value="NAD_binding_10"/>
    <property type="match status" value="1"/>
</dbReference>
<dbReference type="InterPro" id="IPR016040">
    <property type="entry name" value="NAD(P)-bd_dom"/>
</dbReference>
<proteinExistence type="predicted"/>
<accession>A0ABX6GNM6</accession>
<dbReference type="PANTHER" id="PTHR15020">
    <property type="entry name" value="FLAVIN REDUCTASE-RELATED"/>
    <property type="match status" value="1"/>
</dbReference>
<reference evidence="2 3" key="1">
    <citation type="submission" date="2019-07" db="EMBL/GenBank/DDBJ databases">
        <title>Serratia dokdonensis sp. nov., an elicitor of systemic resistance in Nicotiana Tabacum.</title>
        <authorList>
            <person name="Son J.-S."/>
            <person name="Hwang Y.-J."/>
            <person name="Lee S.-Y."/>
            <person name="Ghim S.-Y."/>
        </authorList>
    </citation>
    <scope>NUCLEOTIDE SEQUENCE [LARGE SCALE GENOMIC DNA]</scope>
    <source>
        <strain evidence="2 3">KUDC3025</strain>
    </source>
</reference>
<evidence type="ECO:0000259" key="1">
    <source>
        <dbReference type="Pfam" id="PF13460"/>
    </source>
</evidence>
<dbReference type="EMBL" id="CP041764">
    <property type="protein sequence ID" value="QHA87885.1"/>
    <property type="molecule type" value="Genomic_DNA"/>
</dbReference>
<feature type="domain" description="NAD(P)-binding" evidence="1">
    <location>
        <begin position="28"/>
        <end position="210"/>
    </location>
</feature>
<evidence type="ECO:0000313" key="3">
    <source>
        <dbReference type="Proteomes" id="UP000430368"/>
    </source>
</evidence>
<dbReference type="InterPro" id="IPR036291">
    <property type="entry name" value="NAD(P)-bd_dom_sf"/>
</dbReference>
<name>A0ABX6GNM6_9GAMM</name>
<keyword evidence="3" id="KW-1185">Reference proteome</keyword>
<dbReference type="Proteomes" id="UP000430368">
    <property type="component" value="Chromosome"/>
</dbReference>